<dbReference type="InterPro" id="IPR011990">
    <property type="entry name" value="TPR-like_helical_dom_sf"/>
</dbReference>
<dbReference type="eggNOG" id="COG0457">
    <property type="taxonomic scope" value="Bacteria"/>
</dbReference>
<evidence type="ECO:0000313" key="3">
    <source>
        <dbReference type="Proteomes" id="UP000001007"/>
    </source>
</evidence>
<name>Q8KB00_CHLTE</name>
<evidence type="ECO:0000256" key="1">
    <source>
        <dbReference type="SAM" id="SignalP"/>
    </source>
</evidence>
<accession>Q8KB00</accession>
<feature type="chain" id="PRO_5004309084" description="TPR domain protein" evidence="1">
    <location>
        <begin position="31"/>
        <end position="687"/>
    </location>
</feature>
<sequence length="687" mass="76616">MKTVRSLCFRSLLLLIVVLPFFSCSHQGQDADTASLYDEAARFYRLKKYSDALDRYDRALAADTLNGFSQKALDALCRKSRIEFLTGRYAGAFRTWDAIRRHGGKNLPDSLHTAVALDTGKMYAELGMYGQAASVMASLRNPDAWQLFDEARFLFRAGKIIEALRIYTKLSVSDDNAIKISGLSGILDCALTGRVTGLDTPDNLAGKIAMISGRVMKMNTSPEVKIKALRIAARSLQQMEKQRPNASYLLFRALAIAQEAGYPRLVAILQYESNNLIVRKPDTYRSVIEYFGQRNMPFAKVAALFMLGRSVELTPAERIEAYRLGLAACQHYGIPATATDYVTLEREAAGELCDLLAAERRYIELFDASAMADYLEHRRLVYAGISGFRLPPGHEAVQNEIIELTRDISGLLQRKINMLEEGTGFALASVVDQAIREKQGRLIELIVEASKVDSTVPERLQPRLLTLRTLQKSLRSDEALIRFLVRDSLSTSMLVSSRELQIVTAKVTKEQVRARFTALRQRLASASPNLEAILAADDDRRWLSGTLLQSMGDRLSDYRHIIFVSRNAEPFHLLGRGPMLGSDHQVSWLFSADELLLYAAVKSQGDIVFFDASNPEKAAIYKLFHPEDQLFLSWKPMQENEDAGLKQLLKKASESGASSSDILKKAVQHSGPIGAQAWLWLGPYGAK</sequence>
<dbReference type="OrthoDB" id="596375at2"/>
<dbReference type="AlphaFoldDB" id="Q8KB00"/>
<dbReference type="Gene3D" id="1.25.40.10">
    <property type="entry name" value="Tetratricopeptide repeat domain"/>
    <property type="match status" value="1"/>
</dbReference>
<feature type="signal peptide" evidence="1">
    <location>
        <begin position="1"/>
        <end position="30"/>
    </location>
</feature>
<keyword evidence="1" id="KW-0732">Signal</keyword>
<organism evidence="2 3">
    <name type="scientific">Chlorobaculum tepidum (strain ATCC 49652 / DSM 12025 / NBRC 103806 / TLS)</name>
    <name type="common">Chlorobium tepidum</name>
    <dbReference type="NCBI Taxonomy" id="194439"/>
    <lineage>
        <taxon>Bacteria</taxon>
        <taxon>Pseudomonadati</taxon>
        <taxon>Chlorobiota</taxon>
        <taxon>Chlorobiia</taxon>
        <taxon>Chlorobiales</taxon>
        <taxon>Chlorobiaceae</taxon>
        <taxon>Chlorobaculum</taxon>
    </lineage>
</organism>
<dbReference type="SUPFAM" id="SSF48452">
    <property type="entry name" value="TPR-like"/>
    <property type="match status" value="1"/>
</dbReference>
<dbReference type="EnsemblBacteria" id="AAM73216">
    <property type="protein sequence ID" value="AAM73216"/>
    <property type="gene ID" value="CT1998"/>
</dbReference>
<dbReference type="STRING" id="194439.CT1998"/>
<reference evidence="2 3" key="1">
    <citation type="journal article" date="2002" name="Proc. Natl. Acad. Sci. U.S.A.">
        <title>The complete genome sequence of Chlorobium tepidum TLS, a photosynthetic, anaerobic, green-sulfur bacterium.</title>
        <authorList>
            <person name="Eisen J.A."/>
            <person name="Nelson K.E."/>
            <person name="Paulsen I.T."/>
            <person name="Heidelberg J.F."/>
            <person name="Wu M."/>
            <person name="Dodson R.J."/>
            <person name="Deboy R."/>
            <person name="Gwinn M.L."/>
            <person name="Nelson W.C."/>
            <person name="Haft D.H."/>
            <person name="Hickey E.K."/>
            <person name="Peterson J.D."/>
            <person name="Durkin A.S."/>
            <person name="Kolonay J.L."/>
            <person name="Yang F."/>
            <person name="Holt I."/>
            <person name="Umayam L.A."/>
            <person name="Mason T."/>
            <person name="Brenner M."/>
            <person name="Shea T.P."/>
            <person name="Parksey D."/>
            <person name="Nierman W.C."/>
            <person name="Feldblyum T.V."/>
            <person name="Hansen C.L."/>
            <person name="Craven M.B."/>
            <person name="Radune D."/>
            <person name="Vamathevan J."/>
            <person name="Khouri H."/>
            <person name="White O."/>
            <person name="Gruber T.M."/>
            <person name="Ketchum K.A."/>
            <person name="Venter J.C."/>
            <person name="Tettelin H."/>
            <person name="Bryant D.A."/>
            <person name="Fraser C.M."/>
        </authorList>
    </citation>
    <scope>NUCLEOTIDE SEQUENCE [LARGE SCALE GENOMIC DNA]</scope>
    <source>
        <strain evidence="3">ATCC 49652 / DSM 12025 / NBRC 103806 / TLS</strain>
    </source>
</reference>
<dbReference type="HOGENOM" id="CLU_023854_0_0_10"/>
<gene>
    <name evidence="2" type="ordered locus">CT1998</name>
</gene>
<proteinExistence type="predicted"/>
<evidence type="ECO:0000313" key="2">
    <source>
        <dbReference type="EMBL" id="AAM73216.1"/>
    </source>
</evidence>
<dbReference type="EMBL" id="AE006470">
    <property type="protein sequence ID" value="AAM73216.1"/>
    <property type="molecule type" value="Genomic_DNA"/>
</dbReference>
<dbReference type="KEGG" id="cte:CT1998"/>
<dbReference type="Proteomes" id="UP000001007">
    <property type="component" value="Chromosome"/>
</dbReference>
<protein>
    <recommendedName>
        <fullName evidence="4">TPR domain protein</fullName>
    </recommendedName>
</protein>
<evidence type="ECO:0008006" key="4">
    <source>
        <dbReference type="Google" id="ProtNLM"/>
    </source>
</evidence>
<keyword evidence="3" id="KW-1185">Reference proteome</keyword>